<organism evidence="8 9">
    <name type="scientific">Tagetes erecta</name>
    <name type="common">African marigold</name>
    <dbReference type="NCBI Taxonomy" id="13708"/>
    <lineage>
        <taxon>Eukaryota</taxon>
        <taxon>Viridiplantae</taxon>
        <taxon>Streptophyta</taxon>
        <taxon>Embryophyta</taxon>
        <taxon>Tracheophyta</taxon>
        <taxon>Spermatophyta</taxon>
        <taxon>Magnoliopsida</taxon>
        <taxon>eudicotyledons</taxon>
        <taxon>Gunneridae</taxon>
        <taxon>Pentapetalae</taxon>
        <taxon>asterids</taxon>
        <taxon>campanulids</taxon>
        <taxon>Asterales</taxon>
        <taxon>Asteraceae</taxon>
        <taxon>Asteroideae</taxon>
        <taxon>Heliantheae alliance</taxon>
        <taxon>Tageteae</taxon>
        <taxon>Tagetes</taxon>
    </lineage>
</organism>
<reference evidence="8" key="1">
    <citation type="journal article" date="2023" name="bioRxiv">
        <title>Improved chromosome-level genome assembly for marigold (Tagetes erecta).</title>
        <authorList>
            <person name="Jiang F."/>
            <person name="Yuan L."/>
            <person name="Wang S."/>
            <person name="Wang H."/>
            <person name="Xu D."/>
            <person name="Wang A."/>
            <person name="Fan W."/>
        </authorList>
    </citation>
    <scope>NUCLEOTIDE SEQUENCE</scope>
    <source>
        <strain evidence="8">WSJ</strain>
        <tissue evidence="8">Leaf</tissue>
    </source>
</reference>
<evidence type="ECO:0000313" key="9">
    <source>
        <dbReference type="Proteomes" id="UP001229421"/>
    </source>
</evidence>
<feature type="domain" description="AP2/ERF" evidence="7">
    <location>
        <begin position="220"/>
        <end position="280"/>
    </location>
</feature>
<dbReference type="CDD" id="cd00018">
    <property type="entry name" value="AP2"/>
    <property type="match status" value="1"/>
</dbReference>
<dbReference type="InterPro" id="IPR001471">
    <property type="entry name" value="AP2/ERF_dom"/>
</dbReference>
<dbReference type="PROSITE" id="PS51032">
    <property type="entry name" value="AP2_ERF"/>
    <property type="match status" value="1"/>
</dbReference>
<keyword evidence="3" id="KW-0238">DNA-binding</keyword>
<dbReference type="SMART" id="SM00380">
    <property type="entry name" value="AP2"/>
    <property type="match status" value="1"/>
</dbReference>
<dbReference type="InterPro" id="IPR016177">
    <property type="entry name" value="DNA-bd_dom_sf"/>
</dbReference>
<dbReference type="PRINTS" id="PR00367">
    <property type="entry name" value="ETHRSPELEMNT"/>
</dbReference>
<sequence>MSRLHISVLAAATRSHGNISSQLVRNKVKQLDLDLNQSIKEPIQWVIPNIKAQFNRFNKCQRRIFLLSKLFNNSETLAYIPLHISQPSIYVCLILCVQQVTSSKSNQFNSIQTLTMADHRLSKTFRNSGINNQDQSQITGKNLRKIRVICSDPEATDSSSDEDDTGDRSSRRIVCEIVIGAKSEDVVDVADDVVDVDDVQVERKRKDTSELTTEVKKRKKLTGVRLRKWGKWASEIRDPFTRKRIWLGTFNTAEEASEAYMAKKMEFQARRSDQNRVNCGGDGGESPIHWKKRWRGSVYDPETKQEAVRAGVNGINDIDLEQEALKALESLKKASVSGLKSPKIELLSGGESNSGTTTTTTNSIEDSREEENKPPWMGMGVDMLVIDNHGNLLGQFSRLDDDMKIC</sequence>
<dbReference type="Proteomes" id="UP001229421">
    <property type="component" value="Unassembled WGS sequence"/>
</dbReference>
<accession>A0AAD8KKH8</accession>
<feature type="compositionally biased region" description="Low complexity" evidence="6">
    <location>
        <begin position="345"/>
        <end position="363"/>
    </location>
</feature>
<keyword evidence="5" id="KW-0539">Nucleus</keyword>
<evidence type="ECO:0000313" key="8">
    <source>
        <dbReference type="EMBL" id="KAK1423158.1"/>
    </source>
</evidence>
<proteinExistence type="predicted"/>
<evidence type="ECO:0000256" key="6">
    <source>
        <dbReference type="SAM" id="MobiDB-lite"/>
    </source>
</evidence>
<dbReference type="PANTHER" id="PTHR31194:SF62">
    <property type="entry name" value="ETHYLENE-RESPONSIVE TRANSCRIPTION FACTOR ERF118"/>
    <property type="match status" value="1"/>
</dbReference>
<dbReference type="SUPFAM" id="SSF54171">
    <property type="entry name" value="DNA-binding domain"/>
    <property type="match status" value="1"/>
</dbReference>
<evidence type="ECO:0000256" key="4">
    <source>
        <dbReference type="ARBA" id="ARBA00023163"/>
    </source>
</evidence>
<dbReference type="Pfam" id="PF00847">
    <property type="entry name" value="AP2"/>
    <property type="match status" value="1"/>
</dbReference>
<dbReference type="GO" id="GO:0003700">
    <property type="term" value="F:DNA-binding transcription factor activity"/>
    <property type="evidence" value="ECO:0007669"/>
    <property type="project" value="InterPro"/>
</dbReference>
<keyword evidence="9" id="KW-1185">Reference proteome</keyword>
<protein>
    <recommendedName>
        <fullName evidence="7">AP2/ERF domain-containing protein</fullName>
    </recommendedName>
</protein>
<dbReference type="PANTHER" id="PTHR31194">
    <property type="entry name" value="SHN SHINE , DNA BINDING / TRANSCRIPTION FACTOR"/>
    <property type="match status" value="1"/>
</dbReference>
<evidence type="ECO:0000256" key="3">
    <source>
        <dbReference type="ARBA" id="ARBA00023125"/>
    </source>
</evidence>
<dbReference type="InterPro" id="IPR036955">
    <property type="entry name" value="AP2/ERF_dom_sf"/>
</dbReference>
<dbReference type="InterPro" id="IPR050913">
    <property type="entry name" value="AP2/ERF_ERF"/>
</dbReference>
<dbReference type="EMBL" id="JAUHHV010000005">
    <property type="protein sequence ID" value="KAK1423158.1"/>
    <property type="molecule type" value="Genomic_DNA"/>
</dbReference>
<keyword evidence="4" id="KW-0804">Transcription</keyword>
<comment type="subcellular location">
    <subcellularLocation>
        <location evidence="1">Nucleus</location>
    </subcellularLocation>
</comment>
<keyword evidence="2" id="KW-0805">Transcription regulation</keyword>
<evidence type="ECO:0000256" key="2">
    <source>
        <dbReference type="ARBA" id="ARBA00023015"/>
    </source>
</evidence>
<dbReference type="GO" id="GO:0003677">
    <property type="term" value="F:DNA binding"/>
    <property type="evidence" value="ECO:0007669"/>
    <property type="project" value="UniProtKB-KW"/>
</dbReference>
<feature type="region of interest" description="Disordered" evidence="6">
    <location>
        <begin position="345"/>
        <end position="375"/>
    </location>
</feature>
<dbReference type="Gene3D" id="3.30.730.10">
    <property type="entry name" value="AP2/ERF domain"/>
    <property type="match status" value="1"/>
</dbReference>
<evidence type="ECO:0000259" key="7">
    <source>
        <dbReference type="PROSITE" id="PS51032"/>
    </source>
</evidence>
<evidence type="ECO:0000256" key="1">
    <source>
        <dbReference type="ARBA" id="ARBA00004123"/>
    </source>
</evidence>
<name>A0AAD8KKH8_TARER</name>
<dbReference type="GO" id="GO:0005634">
    <property type="term" value="C:nucleus"/>
    <property type="evidence" value="ECO:0007669"/>
    <property type="project" value="UniProtKB-SubCell"/>
</dbReference>
<dbReference type="AlphaFoldDB" id="A0AAD8KKH8"/>
<gene>
    <name evidence="8" type="ORF">QVD17_18453</name>
</gene>
<evidence type="ECO:0000256" key="5">
    <source>
        <dbReference type="ARBA" id="ARBA00023242"/>
    </source>
</evidence>
<comment type="caution">
    <text evidence="8">The sequence shown here is derived from an EMBL/GenBank/DDBJ whole genome shotgun (WGS) entry which is preliminary data.</text>
</comment>